<evidence type="ECO:0000313" key="1">
    <source>
        <dbReference type="EMBL" id="PQO45290.1"/>
    </source>
</evidence>
<dbReference type="Proteomes" id="UP000237819">
    <property type="component" value="Unassembled WGS sequence"/>
</dbReference>
<dbReference type="InterPro" id="IPR006553">
    <property type="entry name" value="Leu-rich_rpt_Cys-con_subtyp"/>
</dbReference>
<dbReference type="RefSeq" id="WP_105336270.1">
    <property type="nucleotide sequence ID" value="NZ_PUHZ01000015.1"/>
</dbReference>
<sequence>MPRFLRQFGLRSLLLFCTLAAVCFGVWRWHMSWVDRQFELAEQIGEANGTVGWQTWGPSWLHETFGSHYFSYVISVDWHHKRIKDEQLALLRELSMLEYLYVAGNRMITDEGMQVIDHLPHLRVMAIWGTPLTDKTMVRIGKLKGLEVLDFHRTKVTEDGLKHLRSSPSIVKLIHSLSLTDAGLDHLASIPNVEPTELSCIRVTDRGIEIICDRFKVTQLSLSNPQGEQWAEILNNHPTLQRLSVSDGAMTDEQFSHFLRNEQLFELSLTNVPVTDDGLVALSNVNPNFHLNLQGTKVTIPGLMSRCGPEVDYLTLTRYHRTFPAELRLAVAMGGPSVIWRGPLGQDDFHHFQHGRRLEFVEITAHVQNVYNVRGGNRRTRSADAPLETPPFGLDDEALKSMASLPTLTSLRVSGPQNFSAEGIRSLAEANVLHHLHLSKMHLRDEDLVSLALATKLRSLNVSSTPITSEGLKHLVGLKNLVELNISYCRKLDSEAGRSIAQLRNLKSLTAVFSSIGDEGLKHLHGMPKLAEIYVYGNGISPAAVQKLMASLPVNASPTPPAIPNGQPALVPMNPN</sequence>
<reference evidence="1 2" key="1">
    <citation type="submission" date="2018-02" db="EMBL/GenBank/DDBJ databases">
        <title>Comparative genomes isolates from brazilian mangrove.</title>
        <authorList>
            <person name="Araujo J.E."/>
            <person name="Taketani R.G."/>
            <person name="Silva M.C.P."/>
            <person name="Loureco M.V."/>
            <person name="Andreote F.D."/>
        </authorList>
    </citation>
    <scope>NUCLEOTIDE SEQUENCE [LARGE SCALE GENOMIC DNA]</scope>
    <source>
        <strain evidence="1 2">Nap-Phe MGV</strain>
    </source>
</reference>
<dbReference type="PANTHER" id="PTHR13318">
    <property type="entry name" value="PARTNER OF PAIRED, ISOFORM B-RELATED"/>
    <property type="match status" value="1"/>
</dbReference>
<dbReference type="SMART" id="SM00367">
    <property type="entry name" value="LRR_CC"/>
    <property type="match status" value="6"/>
</dbReference>
<dbReference type="AlphaFoldDB" id="A0A2S8GLJ8"/>
<protein>
    <recommendedName>
        <fullName evidence="3">Leucine Rich repeats (2 copies)</fullName>
    </recommendedName>
</protein>
<name>A0A2S8GLJ8_9BACT</name>
<dbReference type="Gene3D" id="3.80.10.10">
    <property type="entry name" value="Ribonuclease Inhibitor"/>
    <property type="match status" value="3"/>
</dbReference>
<evidence type="ECO:0000313" key="2">
    <source>
        <dbReference type="Proteomes" id="UP000237819"/>
    </source>
</evidence>
<organism evidence="1 2">
    <name type="scientific">Blastopirellula marina</name>
    <dbReference type="NCBI Taxonomy" id="124"/>
    <lineage>
        <taxon>Bacteria</taxon>
        <taxon>Pseudomonadati</taxon>
        <taxon>Planctomycetota</taxon>
        <taxon>Planctomycetia</taxon>
        <taxon>Pirellulales</taxon>
        <taxon>Pirellulaceae</taxon>
        <taxon>Blastopirellula</taxon>
    </lineage>
</organism>
<dbReference type="InterPro" id="IPR001611">
    <property type="entry name" value="Leu-rich_rpt"/>
</dbReference>
<dbReference type="OrthoDB" id="272105at2"/>
<dbReference type="GO" id="GO:0031146">
    <property type="term" value="P:SCF-dependent proteasomal ubiquitin-dependent protein catabolic process"/>
    <property type="evidence" value="ECO:0007669"/>
    <property type="project" value="TreeGrafter"/>
</dbReference>
<dbReference type="GO" id="GO:0019005">
    <property type="term" value="C:SCF ubiquitin ligase complex"/>
    <property type="evidence" value="ECO:0007669"/>
    <property type="project" value="TreeGrafter"/>
</dbReference>
<gene>
    <name evidence="1" type="ORF">C5Y93_15155</name>
</gene>
<dbReference type="InterPro" id="IPR032675">
    <property type="entry name" value="LRR_dom_sf"/>
</dbReference>
<dbReference type="SUPFAM" id="SSF52047">
    <property type="entry name" value="RNI-like"/>
    <property type="match status" value="2"/>
</dbReference>
<evidence type="ECO:0008006" key="3">
    <source>
        <dbReference type="Google" id="ProtNLM"/>
    </source>
</evidence>
<accession>A0A2S8GLJ8</accession>
<dbReference type="PANTHER" id="PTHR13318:SF190">
    <property type="entry name" value="PARTNER OF PAIRED, ISOFORM B"/>
    <property type="match status" value="1"/>
</dbReference>
<dbReference type="EMBL" id="PUHZ01000015">
    <property type="protein sequence ID" value="PQO45290.1"/>
    <property type="molecule type" value="Genomic_DNA"/>
</dbReference>
<dbReference type="Pfam" id="PF13516">
    <property type="entry name" value="LRR_6"/>
    <property type="match status" value="2"/>
</dbReference>
<proteinExistence type="predicted"/>
<comment type="caution">
    <text evidence="1">The sequence shown here is derived from an EMBL/GenBank/DDBJ whole genome shotgun (WGS) entry which is preliminary data.</text>
</comment>